<dbReference type="GO" id="GO:0016998">
    <property type="term" value="P:cell wall macromolecule catabolic process"/>
    <property type="evidence" value="ECO:0007669"/>
    <property type="project" value="InterPro"/>
</dbReference>
<dbReference type="SMART" id="SM00641">
    <property type="entry name" value="Glyco_25"/>
    <property type="match status" value="1"/>
</dbReference>
<evidence type="ECO:0000256" key="3">
    <source>
        <dbReference type="ARBA" id="ARBA00023295"/>
    </source>
</evidence>
<dbReference type="Pfam" id="PF01183">
    <property type="entry name" value="Glyco_hydro_25"/>
    <property type="match status" value="1"/>
</dbReference>
<dbReference type="InterPro" id="IPR002053">
    <property type="entry name" value="Glyco_hydro_25"/>
</dbReference>
<dbReference type="Proteomes" id="UP000259173">
    <property type="component" value="Unassembled WGS sequence"/>
</dbReference>
<accession>A0A3B9KX06</accession>
<keyword evidence="2" id="KW-0378">Hydrolase</keyword>
<organism evidence="4 5">
    <name type="scientific">Hyphomonas atlantica</name>
    <dbReference type="NCBI Taxonomy" id="1280948"/>
    <lineage>
        <taxon>Bacteria</taxon>
        <taxon>Pseudomonadati</taxon>
        <taxon>Pseudomonadota</taxon>
        <taxon>Alphaproteobacteria</taxon>
        <taxon>Hyphomonadales</taxon>
        <taxon>Hyphomonadaceae</taxon>
        <taxon>Hyphomonas</taxon>
    </lineage>
</organism>
<dbReference type="PANTHER" id="PTHR34135">
    <property type="entry name" value="LYSOZYME"/>
    <property type="match status" value="1"/>
</dbReference>
<dbReference type="PROSITE" id="PS51904">
    <property type="entry name" value="GLYCOSYL_HYDROL_F25_2"/>
    <property type="match status" value="1"/>
</dbReference>
<dbReference type="AlphaFoldDB" id="A0A3B9KX06"/>
<dbReference type="InterPro" id="IPR018077">
    <property type="entry name" value="Glyco_hydro_fam25_subgr"/>
</dbReference>
<gene>
    <name evidence="4" type="ORF">DCG65_01585</name>
</gene>
<dbReference type="GO" id="GO:0003796">
    <property type="term" value="F:lysozyme activity"/>
    <property type="evidence" value="ECO:0007669"/>
    <property type="project" value="InterPro"/>
</dbReference>
<dbReference type="GO" id="GO:0009253">
    <property type="term" value="P:peptidoglycan catabolic process"/>
    <property type="evidence" value="ECO:0007669"/>
    <property type="project" value="InterPro"/>
</dbReference>
<keyword evidence="3" id="KW-0326">Glycosidase</keyword>
<dbReference type="SUPFAM" id="SSF51445">
    <property type="entry name" value="(Trans)glycosidases"/>
    <property type="match status" value="1"/>
</dbReference>
<evidence type="ECO:0000313" key="4">
    <source>
        <dbReference type="EMBL" id="HAE93221.1"/>
    </source>
</evidence>
<evidence type="ECO:0000313" key="5">
    <source>
        <dbReference type="Proteomes" id="UP000259173"/>
    </source>
</evidence>
<name>A0A3B9KX06_9PROT</name>
<proteinExistence type="inferred from homology"/>
<dbReference type="Gene3D" id="3.20.20.80">
    <property type="entry name" value="Glycosidases"/>
    <property type="match status" value="1"/>
</dbReference>
<protein>
    <submittedName>
        <fullName evidence="4">Lysozyme</fullName>
    </submittedName>
</protein>
<dbReference type="PANTHER" id="PTHR34135:SF2">
    <property type="entry name" value="LYSOZYME"/>
    <property type="match status" value="1"/>
</dbReference>
<comment type="similarity">
    <text evidence="1">Belongs to the glycosyl hydrolase 25 family.</text>
</comment>
<comment type="caution">
    <text evidence="4">The sequence shown here is derived from an EMBL/GenBank/DDBJ whole genome shotgun (WGS) entry which is preliminary data.</text>
</comment>
<evidence type="ECO:0000256" key="1">
    <source>
        <dbReference type="ARBA" id="ARBA00010646"/>
    </source>
</evidence>
<dbReference type="EMBL" id="DMBR01000045">
    <property type="protein sequence ID" value="HAE93221.1"/>
    <property type="molecule type" value="Genomic_DNA"/>
</dbReference>
<dbReference type="GO" id="GO:0016052">
    <property type="term" value="P:carbohydrate catabolic process"/>
    <property type="evidence" value="ECO:0007669"/>
    <property type="project" value="TreeGrafter"/>
</dbReference>
<evidence type="ECO:0000256" key="2">
    <source>
        <dbReference type="ARBA" id="ARBA00022801"/>
    </source>
</evidence>
<reference evidence="4 5" key="1">
    <citation type="journal article" date="2018" name="Nat. Biotechnol.">
        <title>A standardized bacterial taxonomy based on genome phylogeny substantially revises the tree of life.</title>
        <authorList>
            <person name="Parks D.H."/>
            <person name="Chuvochina M."/>
            <person name="Waite D.W."/>
            <person name="Rinke C."/>
            <person name="Skarshewski A."/>
            <person name="Chaumeil P.A."/>
            <person name="Hugenholtz P."/>
        </authorList>
    </citation>
    <scope>NUCLEOTIDE SEQUENCE [LARGE SCALE GENOMIC DNA]</scope>
    <source>
        <strain evidence="4">UBA8557</strain>
    </source>
</reference>
<dbReference type="InterPro" id="IPR017853">
    <property type="entry name" value="GH"/>
</dbReference>
<sequence length="248" mass="28222">MQEVGKFCSPQCLIHVLKQCMRPFLTVVTLLFFVAACRDVSPSVAGNRAMLQPGFTGLDLSHHNGRIDWEAFEAAPVDFLYLKATEGTDWKDPRFQDHWREAKARGWLVGAYHFYRLCRAGEAQAGNFIQSVEVRAGGLPPAVDLEYAHNCEPRGSMSETLAELDVFLERVEAEYGQRPVIYTTPEFHRDWLSDGYADYPLWLRGLGEVMPRTRDGRAPDIWQYTMSGRVPGIESRVDMNRVPDRPPE</sequence>